<proteinExistence type="predicted"/>
<dbReference type="Gene3D" id="3.40.50.300">
    <property type="entry name" value="P-loop containing nucleotide triphosphate hydrolases"/>
    <property type="match status" value="1"/>
</dbReference>
<feature type="compositionally biased region" description="Gly residues" evidence="2">
    <location>
        <begin position="505"/>
        <end position="521"/>
    </location>
</feature>
<evidence type="ECO:0000256" key="1">
    <source>
        <dbReference type="SAM" id="Coils"/>
    </source>
</evidence>
<evidence type="ECO:0000256" key="2">
    <source>
        <dbReference type="SAM" id="MobiDB-lite"/>
    </source>
</evidence>
<name>A0A2P6THQ3_CHLSO</name>
<dbReference type="Pfam" id="PF13671">
    <property type="entry name" value="AAA_33"/>
    <property type="match status" value="1"/>
</dbReference>
<protein>
    <submittedName>
        <fullName evidence="3">YLP motif-containing 1</fullName>
    </submittedName>
</protein>
<organism evidence="3 4">
    <name type="scientific">Chlorella sorokiniana</name>
    <name type="common">Freshwater green alga</name>
    <dbReference type="NCBI Taxonomy" id="3076"/>
    <lineage>
        <taxon>Eukaryota</taxon>
        <taxon>Viridiplantae</taxon>
        <taxon>Chlorophyta</taxon>
        <taxon>core chlorophytes</taxon>
        <taxon>Trebouxiophyceae</taxon>
        <taxon>Chlorellales</taxon>
        <taxon>Chlorellaceae</taxon>
        <taxon>Chlorella clade</taxon>
        <taxon>Chlorella</taxon>
    </lineage>
</organism>
<comment type="caution">
    <text evidence="3">The sequence shown here is derived from an EMBL/GenBank/DDBJ whole genome shotgun (WGS) entry which is preliminary data.</text>
</comment>
<dbReference type="AlphaFoldDB" id="A0A2P6THQ3"/>
<keyword evidence="1" id="KW-0175">Coiled coil</keyword>
<dbReference type="InterPro" id="IPR026314">
    <property type="entry name" value="YLP_motif_con_p1"/>
</dbReference>
<reference evidence="3 4" key="1">
    <citation type="journal article" date="2018" name="Plant J.">
        <title>Genome sequences of Chlorella sorokiniana UTEX 1602 and Micractinium conductrix SAG 241.80: implications to maltose excretion by a green alga.</title>
        <authorList>
            <person name="Arriola M.B."/>
            <person name="Velmurugan N."/>
            <person name="Zhang Y."/>
            <person name="Plunkett M.H."/>
            <person name="Hondzo H."/>
            <person name="Barney B.M."/>
        </authorList>
    </citation>
    <scope>NUCLEOTIDE SEQUENCE [LARGE SCALE GENOMIC DNA]</scope>
    <source>
        <strain evidence="4">UTEX 1602</strain>
    </source>
</reference>
<feature type="region of interest" description="Disordered" evidence="2">
    <location>
        <begin position="236"/>
        <end position="260"/>
    </location>
</feature>
<evidence type="ECO:0000313" key="3">
    <source>
        <dbReference type="EMBL" id="PRW33825.1"/>
    </source>
</evidence>
<feature type="compositionally biased region" description="Gly residues" evidence="2">
    <location>
        <begin position="572"/>
        <end position="582"/>
    </location>
</feature>
<feature type="compositionally biased region" description="Low complexity" evidence="2">
    <location>
        <begin position="539"/>
        <end position="550"/>
    </location>
</feature>
<feature type="region of interest" description="Disordered" evidence="2">
    <location>
        <begin position="489"/>
        <end position="656"/>
    </location>
</feature>
<sequence>MATLKDLAPAEKQKVARLIKQAVEREAAIRELEAALAEAQAAAAAAADGAEEAGRAAALEEQNRSLALENTSLRAKLTHAFDLLRTYQHKVRVLDATVAVAGAASAHSSRPITPVGQLAAHGGSSAAAGQWLPSNGDLPTADSSLQLVPPGAAALPQLETLKMLAQALLEAQAEVAAKQQQRQHSWAGGNSYPGCGTAGMRPLEFGDDLLELVQDVENIGGRLAGHGQAAAIHPSGHWAAGAPPAAAPRPPSPATAAAQPLPQPTVDALSLLSPGPGRTGRPKRIAVLLRGLPGSGKSHVARLMREKEVAAGGEPPRILSLDDYFMTEVEKEVEDEEGGGGGGRKGGRKRKIEVLEYHYERDMEASYQRSLLRAFQRAAQEARSPFLIVDAPAIRVAEFKDFWAAAQAAGYEAYVAEPPETDPQVCFERCIHERSKEELYGLSALFEPAPGWCTLLTLGRLLGKPGSGGPAGAGGGSAGAAGSDGIAEVEMDEDGGSGTPMAANGSGGGSGGGARGSGGGAMQHSGSREEDGEEEEASAKAAKPARSRWATMDDSSEDEGAAAAARKKKKLGGAGSSSGGLGVDDWRELLASGKQALAGKTPGSAPRGILSRASGGSNGNGSGRASAGKKRVRWPDEAPGAGEEEDQGFRIGGGGERGKAGLEVVHVLHGLGPPAQLEDGSAGVAPHPNANATFATAAKAEHTSEADMFKRLLLSRGGPHYVPEKG</sequence>
<dbReference type="Proteomes" id="UP000239899">
    <property type="component" value="Unassembled WGS sequence"/>
</dbReference>
<dbReference type="EMBL" id="LHPG02000015">
    <property type="protein sequence ID" value="PRW33825.1"/>
    <property type="molecule type" value="Genomic_DNA"/>
</dbReference>
<accession>A0A2P6THQ3</accession>
<gene>
    <name evidence="3" type="ORF">C2E21_7439</name>
</gene>
<dbReference type="PANTHER" id="PTHR13413:SF0">
    <property type="entry name" value="YLP MOTIF-CONTAINING PROTEIN 1"/>
    <property type="match status" value="1"/>
</dbReference>
<dbReference type="GO" id="GO:0005634">
    <property type="term" value="C:nucleus"/>
    <property type="evidence" value="ECO:0007669"/>
    <property type="project" value="InterPro"/>
</dbReference>
<dbReference type="SUPFAM" id="SSF52540">
    <property type="entry name" value="P-loop containing nucleoside triphosphate hydrolases"/>
    <property type="match status" value="1"/>
</dbReference>
<feature type="coiled-coil region" evidence="1">
    <location>
        <begin position="15"/>
        <end position="76"/>
    </location>
</feature>
<dbReference type="OrthoDB" id="515635at2759"/>
<dbReference type="PANTHER" id="PTHR13413">
    <property type="entry name" value="YLP MOTIF CONTAINING PROTEIN NUCLEAR PROTEIN ZAP"/>
    <property type="match status" value="1"/>
</dbReference>
<keyword evidence="4" id="KW-1185">Reference proteome</keyword>
<evidence type="ECO:0000313" key="4">
    <source>
        <dbReference type="Proteomes" id="UP000239899"/>
    </source>
</evidence>
<dbReference type="InterPro" id="IPR027417">
    <property type="entry name" value="P-loop_NTPase"/>
</dbReference>
<dbReference type="GO" id="GO:0032204">
    <property type="term" value="P:regulation of telomere maintenance"/>
    <property type="evidence" value="ECO:0007669"/>
    <property type="project" value="TreeGrafter"/>
</dbReference>